<accession>A0A182KHU4</accession>
<dbReference type="VEuPathDB" id="VectorBase:ACHR014053"/>
<evidence type="ECO:0000313" key="1">
    <source>
        <dbReference type="EnsemblMetazoa" id="ACHR014053-PA"/>
    </source>
</evidence>
<keyword evidence="2" id="KW-1185">Reference proteome</keyword>
<evidence type="ECO:0000313" key="2">
    <source>
        <dbReference type="Proteomes" id="UP000075881"/>
    </source>
</evidence>
<name>A0A182KHU4_9DIPT</name>
<reference evidence="1" key="2">
    <citation type="submission" date="2020-05" db="UniProtKB">
        <authorList>
            <consortium name="EnsemblMetazoa"/>
        </authorList>
    </citation>
    <scope>IDENTIFICATION</scope>
    <source>
        <strain evidence="1">ACHKN1017</strain>
    </source>
</reference>
<dbReference type="Proteomes" id="UP000075881">
    <property type="component" value="Unassembled WGS sequence"/>
</dbReference>
<sequence length="73" mass="8876">MDQCLHRWFLQVAQIRRRLSRLLAQYQRVNIYTRQPASKPGMRMVPSDHHFRPSGLLQHVQHFRLKHGIDRFD</sequence>
<proteinExistence type="predicted"/>
<dbReference type="AlphaFoldDB" id="A0A182KHU4"/>
<organism evidence="1 2">
    <name type="scientific">Anopheles christyi</name>
    <dbReference type="NCBI Taxonomy" id="43041"/>
    <lineage>
        <taxon>Eukaryota</taxon>
        <taxon>Metazoa</taxon>
        <taxon>Ecdysozoa</taxon>
        <taxon>Arthropoda</taxon>
        <taxon>Hexapoda</taxon>
        <taxon>Insecta</taxon>
        <taxon>Pterygota</taxon>
        <taxon>Neoptera</taxon>
        <taxon>Endopterygota</taxon>
        <taxon>Diptera</taxon>
        <taxon>Nematocera</taxon>
        <taxon>Culicoidea</taxon>
        <taxon>Culicidae</taxon>
        <taxon>Anophelinae</taxon>
        <taxon>Anopheles</taxon>
    </lineage>
</organism>
<protein>
    <submittedName>
        <fullName evidence="1">Uncharacterized protein</fullName>
    </submittedName>
</protein>
<reference evidence="2" key="1">
    <citation type="submission" date="2013-03" db="EMBL/GenBank/DDBJ databases">
        <title>The Genome Sequence of Anopheles christyi ACHKN1017.</title>
        <authorList>
            <consortium name="The Broad Institute Genomics Platform"/>
            <person name="Neafsey D.E."/>
            <person name="Besansky N."/>
            <person name="Walker B."/>
            <person name="Young S.K."/>
            <person name="Zeng Q."/>
            <person name="Gargeya S."/>
            <person name="Fitzgerald M."/>
            <person name="Haas B."/>
            <person name="Abouelleil A."/>
            <person name="Allen A.W."/>
            <person name="Alvarado L."/>
            <person name="Arachchi H.M."/>
            <person name="Berlin A.M."/>
            <person name="Chapman S.B."/>
            <person name="Gainer-Dewar J."/>
            <person name="Goldberg J."/>
            <person name="Griggs A."/>
            <person name="Gujja S."/>
            <person name="Hansen M."/>
            <person name="Howarth C."/>
            <person name="Imamovic A."/>
            <person name="Ireland A."/>
            <person name="Larimer J."/>
            <person name="McCowan C."/>
            <person name="Murphy C."/>
            <person name="Pearson M."/>
            <person name="Poon T.W."/>
            <person name="Priest M."/>
            <person name="Roberts A."/>
            <person name="Saif S."/>
            <person name="Shea T."/>
            <person name="Sisk P."/>
            <person name="Sykes S."/>
            <person name="Wortman J."/>
            <person name="Nusbaum C."/>
            <person name="Birren B."/>
        </authorList>
    </citation>
    <scope>NUCLEOTIDE SEQUENCE [LARGE SCALE GENOMIC DNA]</scope>
    <source>
        <strain evidence="2">ACHKN1017</strain>
    </source>
</reference>
<dbReference type="EnsemblMetazoa" id="ACHR014053-RA">
    <property type="protein sequence ID" value="ACHR014053-PA"/>
    <property type="gene ID" value="ACHR014053"/>
</dbReference>